<organism evidence="1 2">
    <name type="scientific">Bacillus suaedaesalsae</name>
    <dbReference type="NCBI Taxonomy" id="2810349"/>
    <lineage>
        <taxon>Bacteria</taxon>
        <taxon>Bacillati</taxon>
        <taxon>Bacillota</taxon>
        <taxon>Bacilli</taxon>
        <taxon>Bacillales</taxon>
        <taxon>Bacillaceae</taxon>
        <taxon>Bacillus</taxon>
    </lineage>
</organism>
<gene>
    <name evidence="1" type="ORF">JR050_00595</name>
</gene>
<accession>A0ABS2DCK1</accession>
<protein>
    <recommendedName>
        <fullName evidence="3">TnsA endonuclease N-terminal domain-containing protein</fullName>
    </recommendedName>
</protein>
<evidence type="ECO:0000313" key="1">
    <source>
        <dbReference type="EMBL" id="MBM6616190.1"/>
    </source>
</evidence>
<reference evidence="1 2" key="1">
    <citation type="submission" date="2021-02" db="EMBL/GenBank/DDBJ databases">
        <title>Bacillus sp. RD4P76, an endophyte from a halophyte.</title>
        <authorList>
            <person name="Sun J.-Q."/>
        </authorList>
    </citation>
    <scope>NUCLEOTIDE SEQUENCE [LARGE SCALE GENOMIC DNA]</scope>
    <source>
        <strain evidence="1 2">RD4P76</strain>
    </source>
</reference>
<dbReference type="Proteomes" id="UP001518925">
    <property type="component" value="Unassembled WGS sequence"/>
</dbReference>
<dbReference type="EMBL" id="JAFELM010000003">
    <property type="protein sequence ID" value="MBM6616190.1"/>
    <property type="molecule type" value="Genomic_DNA"/>
</dbReference>
<dbReference type="RefSeq" id="WP_204201585.1">
    <property type="nucleotide sequence ID" value="NZ_JAFELM010000003.1"/>
</dbReference>
<evidence type="ECO:0000313" key="2">
    <source>
        <dbReference type="Proteomes" id="UP001518925"/>
    </source>
</evidence>
<name>A0ABS2DCK1_9BACI</name>
<sequence length="248" mass="29452">MKNKNWSSEDVLYIAKREVNNKQSKYIKHISGYLHSHKMNRRVGYESLWGECLFYYIIELDTGTIRYYEQPIEVPVKAFNDETKQLDEWYHIPDVLVFREGEKPHLYQIKGTEKKAWQLPHIHTACHNYASKNNREYSLIAPKSELPEVIKSNMLFLWNFIKIRKNYEPWIKEIEDKVLNISEITVLDLAKSFSAKVDYRLILPIIWHLVSVGRLNTDINKPLDQHSLVVIGNISFQIERYISLEEKI</sequence>
<evidence type="ECO:0008006" key="3">
    <source>
        <dbReference type="Google" id="ProtNLM"/>
    </source>
</evidence>
<keyword evidence="2" id="KW-1185">Reference proteome</keyword>
<comment type="caution">
    <text evidence="1">The sequence shown here is derived from an EMBL/GenBank/DDBJ whole genome shotgun (WGS) entry which is preliminary data.</text>
</comment>
<proteinExistence type="predicted"/>